<feature type="transmembrane region" description="Helical" evidence="10">
    <location>
        <begin position="369"/>
        <end position="389"/>
    </location>
</feature>
<comment type="caution">
    <text evidence="11">The sequence shown here is derived from an EMBL/GenBank/DDBJ whole genome shotgun (WGS) entry which is preliminary data.</text>
</comment>
<dbReference type="AlphaFoldDB" id="A0A8J8NGI2"/>
<keyword evidence="3" id="KW-0813">Transport</keyword>
<feature type="transmembrane region" description="Helical" evidence="10">
    <location>
        <begin position="396"/>
        <end position="415"/>
    </location>
</feature>
<feature type="transmembrane region" description="Helical" evidence="10">
    <location>
        <begin position="692"/>
        <end position="711"/>
    </location>
</feature>
<evidence type="ECO:0000256" key="6">
    <source>
        <dbReference type="ARBA" id="ARBA00022967"/>
    </source>
</evidence>
<comment type="subcellular location">
    <subcellularLocation>
        <location evidence="1">Endomembrane system</location>
        <topology evidence="1">Multi-pass membrane protein</topology>
    </subcellularLocation>
</comment>
<feature type="transmembrane region" description="Helical" evidence="10">
    <location>
        <begin position="216"/>
        <end position="234"/>
    </location>
</feature>
<keyword evidence="5" id="KW-0460">Magnesium</keyword>
<evidence type="ECO:0000256" key="3">
    <source>
        <dbReference type="ARBA" id="ARBA00022448"/>
    </source>
</evidence>
<gene>
    <name evidence="11" type="ORF">FGO68_gene10391</name>
</gene>
<evidence type="ECO:0000256" key="8">
    <source>
        <dbReference type="ARBA" id="ARBA00023065"/>
    </source>
</evidence>
<dbReference type="HAMAP" id="MF_01129">
    <property type="entry name" value="PPase_energized_pump"/>
    <property type="match status" value="1"/>
</dbReference>
<feature type="transmembrane region" description="Helical" evidence="10">
    <location>
        <begin position="7"/>
        <end position="25"/>
    </location>
</feature>
<evidence type="ECO:0000313" key="11">
    <source>
        <dbReference type="EMBL" id="TNV73915.1"/>
    </source>
</evidence>
<dbReference type="GO" id="GO:0016020">
    <property type="term" value="C:membrane"/>
    <property type="evidence" value="ECO:0007669"/>
    <property type="project" value="InterPro"/>
</dbReference>
<dbReference type="GO" id="GO:0009678">
    <property type="term" value="F:diphosphate hydrolysis-driven proton transmembrane transporter activity"/>
    <property type="evidence" value="ECO:0007669"/>
    <property type="project" value="UniProtKB-EC"/>
</dbReference>
<dbReference type="NCBIfam" id="NF001960">
    <property type="entry name" value="PRK00733.3-5"/>
    <property type="match status" value="1"/>
</dbReference>
<dbReference type="PANTHER" id="PTHR31998">
    <property type="entry name" value="K(+)-INSENSITIVE PYROPHOSPHATE-ENERGIZED PROTON PUMP"/>
    <property type="match status" value="1"/>
</dbReference>
<evidence type="ECO:0000256" key="7">
    <source>
        <dbReference type="ARBA" id="ARBA00022989"/>
    </source>
</evidence>
<name>A0A8J8NGI2_HALGN</name>
<dbReference type="PIRSF" id="PIRSF001265">
    <property type="entry name" value="H+-PPase"/>
    <property type="match status" value="1"/>
</dbReference>
<feature type="transmembrane region" description="Helical" evidence="10">
    <location>
        <begin position="455"/>
        <end position="472"/>
    </location>
</feature>
<protein>
    <recommendedName>
        <fullName evidence="2">H(+)-exporting diphosphatase</fullName>
        <ecNumber evidence="2">7.1.3.1</ecNumber>
    </recommendedName>
</protein>
<evidence type="ECO:0000256" key="4">
    <source>
        <dbReference type="ARBA" id="ARBA00022692"/>
    </source>
</evidence>
<feature type="transmembrane region" description="Helical" evidence="10">
    <location>
        <begin position="320"/>
        <end position="342"/>
    </location>
</feature>
<evidence type="ECO:0000256" key="1">
    <source>
        <dbReference type="ARBA" id="ARBA00004127"/>
    </source>
</evidence>
<keyword evidence="4 10" id="KW-0812">Transmembrane</keyword>
<dbReference type="NCBIfam" id="TIGR01104">
    <property type="entry name" value="V_PPase"/>
    <property type="match status" value="1"/>
</dbReference>
<evidence type="ECO:0000256" key="10">
    <source>
        <dbReference type="SAM" id="Phobius"/>
    </source>
</evidence>
<dbReference type="GO" id="GO:0004427">
    <property type="term" value="F:inorganic diphosphate phosphatase activity"/>
    <property type="evidence" value="ECO:0007669"/>
    <property type="project" value="InterPro"/>
</dbReference>
<feature type="transmembrane region" description="Helical" evidence="10">
    <location>
        <begin position="31"/>
        <end position="55"/>
    </location>
</feature>
<evidence type="ECO:0000313" key="12">
    <source>
        <dbReference type="Proteomes" id="UP000785679"/>
    </source>
</evidence>
<keyword evidence="12" id="KW-1185">Reference proteome</keyword>
<dbReference type="NCBIfam" id="NF001953">
    <property type="entry name" value="PRK00733.2-1"/>
    <property type="match status" value="1"/>
</dbReference>
<reference evidence="11" key="1">
    <citation type="submission" date="2019-06" db="EMBL/GenBank/DDBJ databases">
        <authorList>
            <person name="Zheng W."/>
        </authorList>
    </citation>
    <scope>NUCLEOTIDE SEQUENCE</scope>
    <source>
        <strain evidence="11">QDHG01</strain>
    </source>
</reference>
<feature type="transmembrane region" description="Helical" evidence="10">
    <location>
        <begin position="591"/>
        <end position="617"/>
    </location>
</feature>
<keyword evidence="7 10" id="KW-1133">Transmembrane helix</keyword>
<organism evidence="11 12">
    <name type="scientific">Halteria grandinella</name>
    <dbReference type="NCBI Taxonomy" id="5974"/>
    <lineage>
        <taxon>Eukaryota</taxon>
        <taxon>Sar</taxon>
        <taxon>Alveolata</taxon>
        <taxon>Ciliophora</taxon>
        <taxon>Intramacronucleata</taxon>
        <taxon>Spirotrichea</taxon>
        <taxon>Stichotrichia</taxon>
        <taxon>Sporadotrichida</taxon>
        <taxon>Halteriidae</taxon>
        <taxon>Halteria</taxon>
    </lineage>
</organism>
<evidence type="ECO:0000256" key="5">
    <source>
        <dbReference type="ARBA" id="ARBA00022842"/>
    </source>
</evidence>
<feature type="transmembrane region" description="Helical" evidence="10">
    <location>
        <begin position="484"/>
        <end position="507"/>
    </location>
</feature>
<feature type="transmembrane region" description="Helical" evidence="10">
    <location>
        <begin position="662"/>
        <end position="680"/>
    </location>
</feature>
<keyword evidence="6" id="KW-1278">Translocase</keyword>
<feature type="transmembrane region" description="Helical" evidence="10">
    <location>
        <begin position="759"/>
        <end position="780"/>
    </location>
</feature>
<dbReference type="OrthoDB" id="5210at2759"/>
<proteinExistence type="inferred from homology"/>
<keyword evidence="8" id="KW-0406">Ion transport</keyword>
<feature type="transmembrane region" description="Helical" evidence="10">
    <location>
        <begin position="121"/>
        <end position="148"/>
    </location>
</feature>
<dbReference type="Proteomes" id="UP000785679">
    <property type="component" value="Unassembled WGS sequence"/>
</dbReference>
<feature type="transmembrane region" description="Helical" evidence="10">
    <location>
        <begin position="552"/>
        <end position="570"/>
    </location>
</feature>
<sequence>MSAVRIGILASPIVAILFFYLFVSSTTSNTIAFTALVISVVFMGISMWMLCWILDKDQGTRAMQDISDPIKEGSEGFFITQYGTIFKLALVCSGLLFLVYLSRSPASGDSKIHHYLGTTSIAFITSISFLLGANCSALSGYAGIWVSVRANIRVAAAARKCYNEALQICFRGGAFSAIINVALAIFGISFMYLFMSFIFYINAPVGAAENPPIEEIPVILVGFGFGASFVAMFAQLGGGIYTKAADVGADLIGKVENDIPEDDARNPAVIADLVGDNVGDCAGQCADLFESISAEILSAMILGGAMAESAGLDFSTKSGFILFPLVVHSLDLIVSTISVFFVKTKPGVPHYTRDYGEIEDPLDVMKRGYYVSLVLALIGLLYICNKFLYIPSLPSASLYFFLCSAVGVLVSFLFIKITQYYTDYTYGPVQSIAHSSQMGHATNIITGLSVGLESTGLPVIVISFSIITAYYLGGATGISDDKGLPIGGLYATAIATMGMFSSGVYVLSMSGFGPIADNAGGIVEMSGQSREVREITDRLDAVGNVTKANTKGYSVGSASLACFLLFSAYLDEVEMLTGQRFRTIDIAVPEIFIGGLLGSMTVFVFSSWAIAAVGIAAEDVIKEVRRQFKEHPGILTYQEKPNYKQCVAIVNKAGLRQMIKPGLLSVLSPITVGVLFRIIGAYTNRPLLGAEVLAGFLMFATSTGILMALFFNNGGGAWDNAKKYIETGKYGGKGGEAHKAAVTGDTVGDPCKDTAGPSIHILIKLLSTITLVLVPLFSGYGGK</sequence>
<dbReference type="EMBL" id="RRYP01017855">
    <property type="protein sequence ID" value="TNV73915.1"/>
    <property type="molecule type" value="Genomic_DNA"/>
</dbReference>
<feature type="transmembrane region" description="Helical" evidence="10">
    <location>
        <begin position="76"/>
        <end position="101"/>
    </location>
</feature>
<evidence type="ECO:0000256" key="9">
    <source>
        <dbReference type="ARBA" id="ARBA00023136"/>
    </source>
</evidence>
<feature type="transmembrane region" description="Helical" evidence="10">
    <location>
        <begin position="168"/>
        <end position="201"/>
    </location>
</feature>
<dbReference type="Pfam" id="PF03030">
    <property type="entry name" value="H_PPase"/>
    <property type="match status" value="1"/>
</dbReference>
<dbReference type="EC" id="7.1.3.1" evidence="2"/>
<dbReference type="InterPro" id="IPR004131">
    <property type="entry name" value="PPase-energised_H-pump"/>
</dbReference>
<evidence type="ECO:0000256" key="2">
    <source>
        <dbReference type="ARBA" id="ARBA00013242"/>
    </source>
</evidence>
<accession>A0A8J8NGI2</accession>
<keyword evidence="9 10" id="KW-0472">Membrane</keyword>
<dbReference type="GO" id="GO:0012505">
    <property type="term" value="C:endomembrane system"/>
    <property type="evidence" value="ECO:0007669"/>
    <property type="project" value="UniProtKB-SubCell"/>
</dbReference>